<dbReference type="RefSeq" id="YP_010087154.1">
    <property type="nucleotide sequence ID" value="NC_055504.1"/>
</dbReference>
<accession>A0A4P9VDM9</accession>
<name>A0A4P9VDM9_9RHAB</name>
<dbReference type="Proteomes" id="UP000503031">
    <property type="component" value="Segment"/>
</dbReference>
<evidence type="ECO:0000313" key="2">
    <source>
        <dbReference type="Proteomes" id="UP000503031"/>
    </source>
</evidence>
<dbReference type="GeneID" id="65102403"/>
<sequence>MCLEVRCVESNMRTYMSFVIFCCLFLLP</sequence>
<proteinExistence type="predicted"/>
<organism evidence="1 2">
    <name type="scientific">Cytorhabdovirus caricae</name>
    <dbReference type="NCBI Taxonomy" id="2364291"/>
    <lineage>
        <taxon>Viruses</taxon>
        <taxon>Riboviria</taxon>
        <taxon>Orthornavirae</taxon>
        <taxon>Negarnaviricota</taxon>
        <taxon>Haploviricotina</taxon>
        <taxon>Monjiviricetes</taxon>
        <taxon>Mononegavirales</taxon>
        <taxon>Rhabdoviridae</taxon>
        <taxon>Betarhabdovirinae</taxon>
        <taxon>Betacytorhabdovirus</taxon>
        <taxon>Betacytorhabdovirus caricae</taxon>
    </lineage>
</organism>
<gene>
    <name evidence="1" type="primary">P5</name>
</gene>
<dbReference type="KEGG" id="vg:65102403"/>
<protein>
    <submittedName>
        <fullName evidence="1">P5 protein</fullName>
    </submittedName>
</protein>
<reference evidence="1 2" key="1">
    <citation type="submission" date="2018-04" db="EMBL/GenBank/DDBJ databases">
        <title>Characterization of new cytorhabdovirus infecting papaya (Carica papaya).</title>
        <authorList>
            <person name="Quito-Avila D.F."/>
            <person name="Cornejo-Franco J.F."/>
            <person name="Alvarez-Quinto R.R."/>
            <person name="Mollov D."/>
        </authorList>
    </citation>
    <scope>NUCLEOTIDE SEQUENCE [LARGE SCALE GENOMIC DNA]</scope>
    <source>
        <strain evidence="1">Los Rios_Ec</strain>
    </source>
</reference>
<keyword evidence="2" id="KW-1185">Reference proteome</keyword>
<dbReference type="EMBL" id="MH282832">
    <property type="protein sequence ID" value="QCW92863.1"/>
    <property type="molecule type" value="Viral_cRNA"/>
</dbReference>
<evidence type="ECO:0000313" key="1">
    <source>
        <dbReference type="EMBL" id="QCW92863.1"/>
    </source>
</evidence>